<keyword evidence="2" id="KW-1185">Reference proteome</keyword>
<accession>A0A516KUY4</accession>
<proteinExistence type="predicted"/>
<sequence>MARKIPAIVTKTPVPERLPFVKGQRVVYVNLGESHWETTIRQVVYVNHGGGKRTRYYSLEGAPGVICAGDRLRHEWEFAPVEAPARALTVAEELSALVAKHLGADLCDQYAADDAAFDAAMDAAPETCAECGSSQISIAHWDGPFGVEVVAMTCSDTCAASFESKRQVAA</sequence>
<protein>
    <submittedName>
        <fullName evidence="1">Uncharacterized protein</fullName>
    </submittedName>
</protein>
<gene>
    <name evidence="1" type="primary">7</name>
    <name evidence="1" type="ORF">SEA_FUZZBUSTER_7</name>
</gene>
<dbReference type="EMBL" id="MN062720">
    <property type="protein sequence ID" value="QDP45491.1"/>
    <property type="molecule type" value="Genomic_DNA"/>
</dbReference>
<evidence type="ECO:0000313" key="2">
    <source>
        <dbReference type="Proteomes" id="UP000315280"/>
    </source>
</evidence>
<organism evidence="1 2">
    <name type="scientific">Microbacterium phage FuzzBuster</name>
    <dbReference type="NCBI Taxonomy" id="2590935"/>
    <lineage>
        <taxon>Viruses</taxon>
        <taxon>Duplodnaviria</taxon>
        <taxon>Heunggongvirae</taxon>
        <taxon>Uroviricota</taxon>
        <taxon>Caudoviricetes</taxon>
        <taxon>Hodgkinviridae</taxon>
        <taxon>Fuzzbustervirus</taxon>
        <taxon>Fuzzbustervirus fuzzbuster</taxon>
    </lineage>
</organism>
<dbReference type="Proteomes" id="UP000315280">
    <property type="component" value="Segment"/>
</dbReference>
<evidence type="ECO:0000313" key="1">
    <source>
        <dbReference type="EMBL" id="QDP45491.1"/>
    </source>
</evidence>
<name>A0A516KUY4_9CAUD</name>
<reference evidence="1 2" key="1">
    <citation type="submission" date="2019-06" db="EMBL/GenBank/DDBJ databases">
        <authorList>
            <person name="Austin C.R."/>
            <person name="Baumgardner C.A."/>
            <person name="Baysinger H.J."/>
            <person name="David A.M."/>
            <person name="Folse N.B."/>
            <person name="Gammon C.A."/>
            <person name="Garcia V.M."/>
            <person name="Gobble C.S."/>
            <person name="Herold B.N."/>
            <person name="Huamancondor M.S."/>
            <person name="Matheson G.R."/>
            <person name="Mondragon I."/>
            <person name="Nemes S.A."/>
            <person name="Neri L.M."/>
            <person name="Renaud V.D."/>
            <person name="Rigsbee E.A."/>
            <person name="Rockette B.M."/>
            <person name="Santiago M.R."/>
            <person name="Savage M.D."/>
            <person name="Simpson J.M."/>
            <person name="Slentz J.N."/>
            <person name="Spencer B.G."/>
            <person name="White D.J."/>
            <person name="Yarboro C.B."/>
            <person name="Anderson E.L."/>
            <person name="Wallen J.R."/>
            <person name="Gainey M.D."/>
            <person name="Garlena R.A."/>
            <person name="Russell D.A."/>
            <person name="Pope W.H."/>
            <person name="Jacobs-Sera D."/>
            <person name="Hatfull G.F."/>
        </authorList>
    </citation>
    <scope>NUCLEOTIDE SEQUENCE [LARGE SCALE GENOMIC DNA]</scope>
</reference>